<evidence type="ECO:0000313" key="2">
    <source>
        <dbReference type="Proteomes" id="UP000050761"/>
    </source>
</evidence>
<dbReference type="AlphaFoldDB" id="A0A183FPS9"/>
<accession>A0A3P8CC42</accession>
<evidence type="ECO:0000313" key="3">
    <source>
        <dbReference type="WBParaSite" id="HPBE_0000965401-mRNA-1"/>
    </source>
</evidence>
<dbReference type="Proteomes" id="UP000050761">
    <property type="component" value="Unassembled WGS sequence"/>
</dbReference>
<reference evidence="3" key="2">
    <citation type="submission" date="2019-09" db="UniProtKB">
        <authorList>
            <consortium name="WormBaseParasite"/>
        </authorList>
    </citation>
    <scope>IDENTIFICATION</scope>
</reference>
<reference evidence="1 2" key="1">
    <citation type="submission" date="2018-11" db="EMBL/GenBank/DDBJ databases">
        <authorList>
            <consortium name="Pathogen Informatics"/>
        </authorList>
    </citation>
    <scope>NUCLEOTIDE SEQUENCE [LARGE SCALE GENOMIC DNA]</scope>
</reference>
<protein>
    <submittedName>
        <fullName evidence="1 3">Uncharacterized protein</fullName>
    </submittedName>
</protein>
<keyword evidence="2" id="KW-1185">Reference proteome</keyword>
<dbReference type="WBParaSite" id="HPBE_0000965401-mRNA-1">
    <property type="protein sequence ID" value="HPBE_0000965401-mRNA-1"/>
    <property type="gene ID" value="HPBE_0000965401"/>
</dbReference>
<proteinExistence type="predicted"/>
<sequence>MFRREQTSEQCGGDMPTNSMVLAVPKSFGSVLTNFEPEPTIKFVVYNHLGDMSDQLDKLAVSAAGVWV</sequence>
<accession>A0A183FPS9</accession>
<organism evidence="2 3">
    <name type="scientific">Heligmosomoides polygyrus</name>
    <name type="common">Parasitic roundworm</name>
    <dbReference type="NCBI Taxonomy" id="6339"/>
    <lineage>
        <taxon>Eukaryota</taxon>
        <taxon>Metazoa</taxon>
        <taxon>Ecdysozoa</taxon>
        <taxon>Nematoda</taxon>
        <taxon>Chromadorea</taxon>
        <taxon>Rhabditida</taxon>
        <taxon>Rhabditina</taxon>
        <taxon>Rhabditomorpha</taxon>
        <taxon>Strongyloidea</taxon>
        <taxon>Heligmosomidae</taxon>
        <taxon>Heligmosomoides</taxon>
    </lineage>
</organism>
<gene>
    <name evidence="1" type="ORF">HPBE_LOCUS9655</name>
</gene>
<dbReference type="EMBL" id="UZAH01026504">
    <property type="protein sequence ID" value="VDO81692.1"/>
    <property type="molecule type" value="Genomic_DNA"/>
</dbReference>
<evidence type="ECO:0000313" key="1">
    <source>
        <dbReference type="EMBL" id="VDO81692.1"/>
    </source>
</evidence>
<name>A0A183FPS9_HELPZ</name>